<name>A0ABY6DTD7_9ACTN</name>
<sequence length="629" mass="67690">MSGQIQAAAAGALSAGLPKPLDLGNGLVAGSFGGDGSWLSLGAPHPVHGFVELLAAPPFDEERRGDPAAVRRYREQLTQERFAFLRLDLPDEQVPERRAGVDSEGRPVWRRTGRGWTCSVTAWALPDRAALVQRYVIEAIPGLRAVLRFGGRLDRSALAEITEVNPPAALSVDSHVEMSPSELTVSAPVLATSARVTVHATAGRWTSEVGGAIQWTMSAGDGQPVEITVTVSLAPPPWPGDGRRAAATAPRITQADPPGTLEHIAAGAVRYVLGCTAFDVGEGERTILTDHRLLPLSWTRDAYYQALLLLCAAPDDQGITDVVAAHLRWLWGKGRTPGAPWMRSHLSDGRPKDLAVQADQQLYPLLELADYRRVTGRWPAPPGDGGADASKQWGALITEVWQGLPREGHDGLLAGAENPADDPSELPFTLSTQILYWHTASQLAPFSAELNLDALRLERTAQDLPGAIVRAFTCEGPLGPQWVYETDGNGHYRLYHDANDLPTAFAPAWGFCSSDDKEWATTMRFAFSPHNAGHVAGPYGGLGSVHTPGTWTLGDAQELAVALTTADATRARLVLERIGLVAGADGLLPETYHADSGRWLARHWFAWPAAVFGILHFGITGGWHNGWRV</sequence>
<gene>
    <name evidence="1" type="ORF">N8I84_01840</name>
</gene>
<dbReference type="RefSeq" id="WP_263227633.1">
    <property type="nucleotide sequence ID" value="NZ_CP106793.1"/>
</dbReference>
<dbReference type="PANTHER" id="PTHR31047:SF0">
    <property type="entry name" value="MEIOTICALLY UP-REGULATED GENE 157 PROTEIN"/>
    <property type="match status" value="1"/>
</dbReference>
<dbReference type="EMBL" id="CP106793">
    <property type="protein sequence ID" value="UXY17634.1"/>
    <property type="molecule type" value="Genomic_DNA"/>
</dbReference>
<dbReference type="GO" id="GO:0016787">
    <property type="term" value="F:hydrolase activity"/>
    <property type="evidence" value="ECO:0007669"/>
    <property type="project" value="UniProtKB-KW"/>
</dbReference>
<dbReference type="InterPro" id="IPR008313">
    <property type="entry name" value="GH125"/>
</dbReference>
<accession>A0ABY6DTD7</accession>
<dbReference type="InterPro" id="IPR012341">
    <property type="entry name" value="6hp_glycosidase-like_sf"/>
</dbReference>
<proteinExistence type="predicted"/>
<dbReference type="PANTHER" id="PTHR31047">
    <property type="entry name" value="MEIOTICALLY UP-REGULATED GENE 157 PROTEIN"/>
    <property type="match status" value="1"/>
</dbReference>
<keyword evidence="2" id="KW-1185">Reference proteome</keyword>
<reference evidence="1" key="1">
    <citation type="submission" date="2022-10" db="EMBL/GenBank/DDBJ databases">
        <authorList>
            <person name="Mo P."/>
        </authorList>
    </citation>
    <scope>NUCLEOTIDE SEQUENCE</scope>
    <source>
        <strain evidence="1">HUAS 13-4</strain>
    </source>
</reference>
<dbReference type="SMART" id="SM01149">
    <property type="entry name" value="DUF1237"/>
    <property type="match status" value="1"/>
</dbReference>
<evidence type="ECO:0000313" key="1">
    <source>
        <dbReference type="EMBL" id="UXY17634.1"/>
    </source>
</evidence>
<protein>
    <submittedName>
        <fullName evidence="1">Glycoside hydrolase family 125 protein</fullName>
    </submittedName>
</protein>
<organism evidence="1 2">
    <name type="scientific">Streptomyces cynarae</name>
    <dbReference type="NCBI Taxonomy" id="2981134"/>
    <lineage>
        <taxon>Bacteria</taxon>
        <taxon>Bacillati</taxon>
        <taxon>Actinomycetota</taxon>
        <taxon>Actinomycetes</taxon>
        <taxon>Kitasatosporales</taxon>
        <taxon>Streptomycetaceae</taxon>
        <taxon>Streptomyces</taxon>
    </lineage>
</organism>
<dbReference type="Proteomes" id="UP001061298">
    <property type="component" value="Chromosome"/>
</dbReference>
<dbReference type="InterPro" id="IPR008928">
    <property type="entry name" value="6-hairpin_glycosidase_sf"/>
</dbReference>
<keyword evidence="1" id="KW-0378">Hydrolase</keyword>
<dbReference type="Pfam" id="PF06824">
    <property type="entry name" value="Glyco_hydro_125"/>
    <property type="match status" value="1"/>
</dbReference>
<dbReference type="Gene3D" id="1.50.10.10">
    <property type="match status" value="1"/>
</dbReference>
<dbReference type="SUPFAM" id="SSF48208">
    <property type="entry name" value="Six-hairpin glycosidases"/>
    <property type="match status" value="1"/>
</dbReference>
<evidence type="ECO:0000313" key="2">
    <source>
        <dbReference type="Proteomes" id="UP001061298"/>
    </source>
</evidence>